<dbReference type="SUPFAM" id="SSF58113">
    <property type="entry name" value="Apolipoprotein A-I"/>
    <property type="match status" value="1"/>
</dbReference>
<dbReference type="AlphaFoldDB" id="A0AAV5GGD0"/>
<feature type="region of interest" description="Disordered" evidence="1">
    <location>
        <begin position="1"/>
        <end position="21"/>
    </location>
</feature>
<accession>A0AAV5GGD0</accession>
<evidence type="ECO:0000313" key="3">
    <source>
        <dbReference type="Proteomes" id="UP001342314"/>
    </source>
</evidence>
<keyword evidence="3" id="KW-1185">Reference proteome</keyword>
<comment type="caution">
    <text evidence="2">The sequence shown here is derived from an EMBL/GenBank/DDBJ whole genome shotgun (WGS) entry which is preliminary data.</text>
</comment>
<name>A0AAV5GGD0_9BASI</name>
<reference evidence="2 3" key="1">
    <citation type="submission" date="2021-12" db="EMBL/GenBank/DDBJ databases">
        <title>High titer production of polyol ester of fatty acids by Rhodotorula paludigena BS15 towards product separation-free biomass refinery.</title>
        <authorList>
            <person name="Mano J."/>
            <person name="Ono H."/>
            <person name="Tanaka T."/>
            <person name="Naito K."/>
            <person name="Sushida H."/>
            <person name="Ike M."/>
            <person name="Tokuyasu K."/>
            <person name="Kitaoka M."/>
        </authorList>
    </citation>
    <scope>NUCLEOTIDE SEQUENCE [LARGE SCALE GENOMIC DNA]</scope>
    <source>
        <strain evidence="2 3">BS15</strain>
    </source>
</reference>
<protein>
    <submittedName>
        <fullName evidence="2">Uncharacterized protein</fullName>
    </submittedName>
</protein>
<evidence type="ECO:0000313" key="2">
    <source>
        <dbReference type="EMBL" id="GJN88934.1"/>
    </source>
</evidence>
<proteinExistence type="predicted"/>
<dbReference type="Gene3D" id="1.20.5.1230">
    <property type="entry name" value="Apolipoprotein A-I"/>
    <property type="match status" value="1"/>
</dbReference>
<organism evidence="2 3">
    <name type="scientific">Rhodotorula paludigena</name>
    <dbReference type="NCBI Taxonomy" id="86838"/>
    <lineage>
        <taxon>Eukaryota</taxon>
        <taxon>Fungi</taxon>
        <taxon>Dikarya</taxon>
        <taxon>Basidiomycota</taxon>
        <taxon>Pucciniomycotina</taxon>
        <taxon>Microbotryomycetes</taxon>
        <taxon>Sporidiobolales</taxon>
        <taxon>Sporidiobolaceae</taxon>
        <taxon>Rhodotorula</taxon>
    </lineage>
</organism>
<dbReference type="EMBL" id="BQKY01000004">
    <property type="protein sequence ID" value="GJN88934.1"/>
    <property type="molecule type" value="Genomic_DNA"/>
</dbReference>
<gene>
    <name evidence="2" type="ORF">Rhopal_001905-T1</name>
</gene>
<evidence type="ECO:0000256" key="1">
    <source>
        <dbReference type="SAM" id="MobiDB-lite"/>
    </source>
</evidence>
<dbReference type="Proteomes" id="UP001342314">
    <property type="component" value="Unassembled WGS sequence"/>
</dbReference>
<sequence length="276" mass="30631">MSAATDKPTPTIPGAENLPHERETALHRVQGYPVVKDLLSTTDSYVQGHPYIASLVARVEALSHAILARLEPLQRRLPLDQVDQYANATLDYLEKKVPHVKMETGELVSQARKPADAAYGLAQDYKNGFQQRFGPYADPVYQRLHEGQTALSGLQERLASTVKQFPHDQASLNQTLESLKTELDTYVKAAQSIPAHAQASAKPYVEKANEVRNDIQKEILRKDIPVGTKASNVLHYSQEQLTPVLEYFKGFILKKKDEAAKEADTAKEKVTTNGSS</sequence>